<dbReference type="Proteomes" id="UP000501466">
    <property type="component" value="Chromosome"/>
</dbReference>
<gene>
    <name evidence="2" type="ORF">THMIRHAT_22560</name>
</gene>
<organism evidence="2 3">
    <name type="scientific">Thiosulfativibrio zosterae</name>
    <dbReference type="NCBI Taxonomy" id="2675053"/>
    <lineage>
        <taxon>Bacteria</taxon>
        <taxon>Pseudomonadati</taxon>
        <taxon>Pseudomonadota</taxon>
        <taxon>Gammaproteobacteria</taxon>
        <taxon>Thiotrichales</taxon>
        <taxon>Piscirickettsiaceae</taxon>
        <taxon>Thiosulfativibrio</taxon>
    </lineage>
</organism>
<dbReference type="InterPro" id="IPR013762">
    <property type="entry name" value="Integrase-like_cat_sf"/>
</dbReference>
<protein>
    <recommendedName>
        <fullName evidence="4">Tyr recombinase domain-containing protein</fullName>
    </recommendedName>
</protein>
<accession>A0A6F8PR96</accession>
<sequence length="1091" mass="125335">MHSSNIDTLKKKLVIHAFWSQQMAASSDYYCAATTAKKLLLDIAVNGKYQRREEDKEAPPIAMISQYLLGIYTHVKEAKTTLSLRPNQESSSAPVKVPNKNLSPASFYQFQKVILDNGTRNLNQTTQILEFINVLIDFGNSSALWHLPLFDTLKKIPRPSNPLGTQEDWQNYLYAIELKNLHLNFVSEALQEANQLSDDVKLGIIITDLLFQSFVLNEKQLIMLVKQLPDEGNYHYQNQRLFFNVPVDDFNPSRRVFISPITELLIHRLIPKDLITAFAKKKVKSNRFENKCSSKTIPSNKTNHKLFAAALLKALEAYTKQLGIPRHLLPTSLFGICRFAEKGLLDTLPPVLLYSTTGTLKSHSLKPSVLEKLYALSAMNTTIPNEYQPEVNSEKSQYRSYGLTLVRKVFNHPSRKVDPKILHAQILNEAQQIFGLTPNLQYLLDWGLSQVKVLLGKNRFDVSPTKILGKLDSVARHILAVFHERDLLGVSSEDRANLFLEVIDQAISDRNLNTIQYNLRAFNVWLEKAKKAPPIFNKLEVFGDPKLTDMTVNSNLVSFDEYEMVRAHLKKLQTDTLDSHQQNRYAMMDLMLILGFKCGLRSTEAFKIKVNDYIYCKTSPILVIRESYDRELKTTSAKRSLELANLLTADEIAVINERFSKITQQIEKAGMREHQKLKERLYLFGKASDLSKTPPIQGIKTELMSFLHESAQDQTLNFHHLRHSFASWHFLSACIAELDLELKDTFQPFPKTHEWLALAQERKLALLPTSLKSKKYPFWIAIKMGHANFKTTFEHYVHTADIVNMLFQEKLARGFSSSFWATLSKTNDSYLRKKKAGMIAYACQYAAPESLKQKIQLQLKRHQAYQFKVTQPLTLPPKLETLSADWHQKMQAYQALLELENLENLSRKVRATANYFMEMPKYRLRGLNRSERLAFDRLATTLEGINGNDLSQKSGLTLDIKNALKVFAQCLTPESNDITTLTSQRNYRLLTTDLNNALLLTKLIGCLALKFKILIHLKKPNTESDEDRNREDVHYWEKHLNLNPLQIHEQASFHSHTGSHSRIEIRVVNDKDRKCHSFYYLMTAISAFYDF</sequence>
<dbReference type="SUPFAM" id="SSF56349">
    <property type="entry name" value="DNA breaking-rejoining enzymes"/>
    <property type="match status" value="1"/>
</dbReference>
<keyword evidence="3" id="KW-1185">Reference proteome</keyword>
<evidence type="ECO:0008006" key="4">
    <source>
        <dbReference type="Google" id="ProtNLM"/>
    </source>
</evidence>
<dbReference type="AlphaFoldDB" id="A0A6F8PR96"/>
<dbReference type="GO" id="GO:0015074">
    <property type="term" value="P:DNA integration"/>
    <property type="evidence" value="ECO:0007669"/>
    <property type="project" value="InterPro"/>
</dbReference>
<proteinExistence type="predicted"/>
<name>A0A6F8PR96_9GAMM</name>
<evidence type="ECO:0000313" key="2">
    <source>
        <dbReference type="EMBL" id="BBP44510.1"/>
    </source>
</evidence>
<dbReference type="InterPro" id="IPR011010">
    <property type="entry name" value="DNA_brk_join_enz"/>
</dbReference>
<dbReference type="Gene3D" id="1.10.443.10">
    <property type="entry name" value="Intergrase catalytic core"/>
    <property type="match status" value="1"/>
</dbReference>
<dbReference type="KEGG" id="tzo:THMIRHAT_22560"/>
<dbReference type="GO" id="GO:0006310">
    <property type="term" value="P:DNA recombination"/>
    <property type="evidence" value="ECO:0007669"/>
    <property type="project" value="UniProtKB-KW"/>
</dbReference>
<evidence type="ECO:0000256" key="1">
    <source>
        <dbReference type="ARBA" id="ARBA00023172"/>
    </source>
</evidence>
<keyword evidence="1" id="KW-0233">DNA recombination</keyword>
<dbReference type="EMBL" id="AP021888">
    <property type="protein sequence ID" value="BBP44510.1"/>
    <property type="molecule type" value="Genomic_DNA"/>
</dbReference>
<dbReference type="RefSeq" id="WP_173292223.1">
    <property type="nucleotide sequence ID" value="NZ_AP021888.1"/>
</dbReference>
<dbReference type="GO" id="GO:0003677">
    <property type="term" value="F:DNA binding"/>
    <property type="evidence" value="ECO:0007669"/>
    <property type="project" value="InterPro"/>
</dbReference>
<evidence type="ECO:0000313" key="3">
    <source>
        <dbReference type="Proteomes" id="UP000501466"/>
    </source>
</evidence>
<reference evidence="3" key="1">
    <citation type="submission" date="2019-11" db="EMBL/GenBank/DDBJ databases">
        <title>Isolation and characterization of two novel species in the genus Thiomicrorhabdus.</title>
        <authorList>
            <person name="Mochizuki J."/>
            <person name="Kojima H."/>
            <person name="Fukui M."/>
        </authorList>
    </citation>
    <scope>NUCLEOTIDE SEQUENCE [LARGE SCALE GENOMIC DNA]</scope>
    <source>
        <strain evidence="3">AkT22</strain>
    </source>
</reference>